<reference evidence="3 4" key="1">
    <citation type="journal article" date="2019" name="Nat. Ecol. Evol.">
        <title>Megaphylogeny resolves global patterns of mushroom evolution.</title>
        <authorList>
            <person name="Varga T."/>
            <person name="Krizsan K."/>
            <person name="Foldi C."/>
            <person name="Dima B."/>
            <person name="Sanchez-Garcia M."/>
            <person name="Sanchez-Ramirez S."/>
            <person name="Szollosi G.J."/>
            <person name="Szarkandi J.G."/>
            <person name="Papp V."/>
            <person name="Albert L."/>
            <person name="Andreopoulos W."/>
            <person name="Angelini C."/>
            <person name="Antonin V."/>
            <person name="Barry K.W."/>
            <person name="Bougher N.L."/>
            <person name="Buchanan P."/>
            <person name="Buyck B."/>
            <person name="Bense V."/>
            <person name="Catcheside P."/>
            <person name="Chovatia M."/>
            <person name="Cooper J."/>
            <person name="Damon W."/>
            <person name="Desjardin D."/>
            <person name="Finy P."/>
            <person name="Geml J."/>
            <person name="Haridas S."/>
            <person name="Hughes K."/>
            <person name="Justo A."/>
            <person name="Karasinski D."/>
            <person name="Kautmanova I."/>
            <person name="Kiss B."/>
            <person name="Kocsube S."/>
            <person name="Kotiranta H."/>
            <person name="LaButti K.M."/>
            <person name="Lechner B.E."/>
            <person name="Liimatainen K."/>
            <person name="Lipzen A."/>
            <person name="Lukacs Z."/>
            <person name="Mihaltcheva S."/>
            <person name="Morgado L.N."/>
            <person name="Niskanen T."/>
            <person name="Noordeloos M.E."/>
            <person name="Ohm R.A."/>
            <person name="Ortiz-Santana B."/>
            <person name="Ovrebo C."/>
            <person name="Racz N."/>
            <person name="Riley R."/>
            <person name="Savchenko A."/>
            <person name="Shiryaev A."/>
            <person name="Soop K."/>
            <person name="Spirin V."/>
            <person name="Szebenyi C."/>
            <person name="Tomsovsky M."/>
            <person name="Tulloss R.E."/>
            <person name="Uehling J."/>
            <person name="Grigoriev I.V."/>
            <person name="Vagvolgyi C."/>
            <person name="Papp T."/>
            <person name="Martin F.M."/>
            <person name="Miettinen O."/>
            <person name="Hibbett D.S."/>
            <person name="Nagy L.G."/>
        </authorList>
    </citation>
    <scope>NUCLEOTIDE SEQUENCE [LARGE SCALE GENOMIC DNA]</scope>
    <source>
        <strain evidence="3 4">OMC1185</strain>
    </source>
</reference>
<feature type="transmembrane region" description="Helical" evidence="1">
    <location>
        <begin position="498"/>
        <end position="520"/>
    </location>
</feature>
<feature type="signal peptide" evidence="2">
    <location>
        <begin position="1"/>
        <end position="23"/>
    </location>
</feature>
<keyword evidence="4" id="KW-1185">Reference proteome</keyword>
<feature type="transmembrane region" description="Helical" evidence="1">
    <location>
        <begin position="417"/>
        <end position="439"/>
    </location>
</feature>
<dbReference type="Proteomes" id="UP000305948">
    <property type="component" value="Unassembled WGS sequence"/>
</dbReference>
<proteinExistence type="predicted"/>
<keyword evidence="2" id="KW-0732">Signal</keyword>
<protein>
    <submittedName>
        <fullName evidence="3">Uncharacterized protein</fullName>
    </submittedName>
</protein>
<feature type="transmembrane region" description="Helical" evidence="1">
    <location>
        <begin position="262"/>
        <end position="286"/>
    </location>
</feature>
<accession>A0A5C3MVJ5</accession>
<keyword evidence="1" id="KW-0812">Transmembrane</keyword>
<gene>
    <name evidence="3" type="ORF">OE88DRAFT_1736536</name>
</gene>
<evidence type="ECO:0000256" key="1">
    <source>
        <dbReference type="SAM" id="Phobius"/>
    </source>
</evidence>
<dbReference type="OrthoDB" id="3253026at2759"/>
<feature type="chain" id="PRO_5023071658" evidence="2">
    <location>
        <begin position="24"/>
        <end position="530"/>
    </location>
</feature>
<dbReference type="AlphaFoldDB" id="A0A5C3MVJ5"/>
<organism evidence="3 4">
    <name type="scientific">Heliocybe sulcata</name>
    <dbReference type="NCBI Taxonomy" id="5364"/>
    <lineage>
        <taxon>Eukaryota</taxon>
        <taxon>Fungi</taxon>
        <taxon>Dikarya</taxon>
        <taxon>Basidiomycota</taxon>
        <taxon>Agaricomycotina</taxon>
        <taxon>Agaricomycetes</taxon>
        <taxon>Gloeophyllales</taxon>
        <taxon>Gloeophyllaceae</taxon>
        <taxon>Heliocybe</taxon>
    </lineage>
</organism>
<keyword evidence="1" id="KW-1133">Transmembrane helix</keyword>
<dbReference type="EMBL" id="ML213515">
    <property type="protein sequence ID" value="TFK49519.1"/>
    <property type="molecule type" value="Genomic_DNA"/>
</dbReference>
<evidence type="ECO:0000256" key="2">
    <source>
        <dbReference type="SAM" id="SignalP"/>
    </source>
</evidence>
<feature type="transmembrane region" description="Helical" evidence="1">
    <location>
        <begin position="232"/>
        <end position="250"/>
    </location>
</feature>
<evidence type="ECO:0000313" key="4">
    <source>
        <dbReference type="Proteomes" id="UP000305948"/>
    </source>
</evidence>
<name>A0A5C3MVJ5_9AGAM</name>
<evidence type="ECO:0000313" key="3">
    <source>
        <dbReference type="EMBL" id="TFK49519.1"/>
    </source>
</evidence>
<sequence length="530" mass="59420">MSLHTVGLGCMAVLALLVVSVKSAPVDVPVICVKATWRDLCLFILTNYVTHVATTLSTPGGRWYDGVAWKTIAVLFPFASLGRSMEMLSRWLSGAGWKDDIRSAWGRGALVVVARTSDWTPGYGRSQGRVLAKVSSTWHSYHYAPDQHPSSYETATVWVEDMNVLSDEEQIKYRNIHGRMGELPKGFTLAFCQPPNGREESIGLPSRWSGRLDLVYNDPVNANIELSHTRNWMAMVVSVVQLFASAITLYRSRGDQIDRYGYAAFGLSVIPFMLMSLLNLVLNAVLGEYPYLYVLRTGVLKESEFRLGAGARYEGPVGYHTDIACRDPNAARVKLHLEEGRGGGSEVLVVKVGPYEKKFKFIPAISVEVAETAKHCILVHPIANRLGLVQSLDREHQSTLQEEKYPWKYEDEYKNNWTAFCSLSLWSFVTAASCFIAPYMIIYGLTRFEKNDSTVSERAWMMGWLAVGNWYGLRIFAHTRNKWRLGSRFMFGLKKSDLLEFILCTPAAIGGYIQLAKMYISYGSCSLAPS</sequence>
<keyword evidence="1" id="KW-0472">Membrane</keyword>
<feature type="transmembrane region" description="Helical" evidence="1">
    <location>
        <begin position="459"/>
        <end position="477"/>
    </location>
</feature>